<proteinExistence type="predicted"/>
<sequence>MLKSDEGRNLVAAKFNISPSQVYSWTKKFQQGGQKALLPVKKGRPAKMPKKTKKAKRNKQIGTLTDKQKYEAKLQEKDARIKELELELIIAKKVAVRYPRYPIDKKTQIACDIRADHPEFQLEQLFKALNLNRKTYYDNLKRIAKKDKYVEVKELIKDIYYNEGQGMYGYRPMWAALRDKGVKLAMETVRKLMPSIGLKTELYHKRTAKYRSYRGTVGKVADKLLQQHFDEERPYHVLHTDITEYVLTNGKKVYISPVVDEASLEILACTASYSPDMDLVLSMLDELETKLPAYSHPVIHSDQGSQYQSPTYQARLEEMELVQSMSRKGDCHDNAPGETIFNLMKRERLNRVRLHSLEEVQQELKDYIYWFNNIRRSNKLNYTTPLLDALSAGTAAECAG</sequence>
<reference evidence="4" key="1">
    <citation type="submission" date="2023-01" db="EMBL/GenBank/DDBJ databases">
        <title>Genome analysis of 13 Lactobacillus isolated from gut of wild boar.</title>
        <authorList>
            <person name="Papp P."/>
            <person name="Libisch B."/>
            <person name="Nagy T."/>
            <person name="Olasz F."/>
        </authorList>
    </citation>
    <scope>NUCLEOTIDE SEQUENCE</scope>
    <source>
        <strain evidence="4">F146</strain>
    </source>
</reference>
<evidence type="ECO:0000313" key="5">
    <source>
        <dbReference type="Proteomes" id="UP001220670"/>
    </source>
</evidence>
<dbReference type="Pfam" id="PF13518">
    <property type="entry name" value="HTH_28"/>
    <property type="match status" value="1"/>
</dbReference>
<dbReference type="InterPro" id="IPR050900">
    <property type="entry name" value="Transposase_IS3/IS150/IS904"/>
</dbReference>
<dbReference type="Pfam" id="PF13333">
    <property type="entry name" value="rve_2"/>
    <property type="match status" value="1"/>
</dbReference>
<feature type="domain" description="Integrase catalytic" evidence="3">
    <location>
        <begin position="230"/>
        <end position="393"/>
    </location>
</feature>
<protein>
    <submittedName>
        <fullName evidence="4">IS3 family transposase</fullName>
    </submittedName>
</protein>
<keyword evidence="2" id="KW-0175">Coiled coil</keyword>
<dbReference type="SUPFAM" id="SSF53098">
    <property type="entry name" value="Ribonuclease H-like"/>
    <property type="match status" value="1"/>
</dbReference>
<comment type="function">
    <text evidence="1">Involved in the transposition of the insertion sequence.</text>
</comment>
<dbReference type="PROSITE" id="PS50994">
    <property type="entry name" value="INTEGRASE"/>
    <property type="match status" value="1"/>
</dbReference>
<dbReference type="GO" id="GO:0015074">
    <property type="term" value="P:DNA integration"/>
    <property type="evidence" value="ECO:0007669"/>
    <property type="project" value="InterPro"/>
</dbReference>
<dbReference type="PANTHER" id="PTHR46889:SF4">
    <property type="entry name" value="TRANSPOSASE INSO FOR INSERTION SEQUENCE ELEMENT IS911B-RELATED"/>
    <property type="match status" value="1"/>
</dbReference>
<evidence type="ECO:0000256" key="2">
    <source>
        <dbReference type="SAM" id="Coils"/>
    </source>
</evidence>
<evidence type="ECO:0000259" key="3">
    <source>
        <dbReference type="PROSITE" id="PS50994"/>
    </source>
</evidence>
<gene>
    <name evidence="4" type="ORF">PO250_07230</name>
</gene>
<dbReference type="GO" id="GO:0043565">
    <property type="term" value="F:sequence-specific DNA binding"/>
    <property type="evidence" value="ECO:0007669"/>
    <property type="project" value="InterPro"/>
</dbReference>
<dbReference type="InterPro" id="IPR025948">
    <property type="entry name" value="HTH-like_dom"/>
</dbReference>
<dbReference type="InterPro" id="IPR010921">
    <property type="entry name" value="Trp_repressor/repl_initiator"/>
</dbReference>
<dbReference type="AlphaFoldDB" id="A0AAJ1HSS2"/>
<dbReference type="Proteomes" id="UP001220670">
    <property type="component" value="Unassembled WGS sequence"/>
</dbReference>
<name>A0AAJ1HSS2_LIMMU</name>
<dbReference type="Pfam" id="PF13276">
    <property type="entry name" value="HTH_21"/>
    <property type="match status" value="1"/>
</dbReference>
<dbReference type="InterPro" id="IPR036397">
    <property type="entry name" value="RNaseH_sf"/>
</dbReference>
<dbReference type="InterPro" id="IPR001584">
    <property type="entry name" value="Integrase_cat-core"/>
</dbReference>
<dbReference type="SUPFAM" id="SSF48295">
    <property type="entry name" value="TrpR-like"/>
    <property type="match status" value="1"/>
</dbReference>
<comment type="caution">
    <text evidence="4">The sequence shown here is derived from an EMBL/GenBank/DDBJ whole genome shotgun (WGS) entry which is preliminary data.</text>
</comment>
<organism evidence="4 5">
    <name type="scientific">Limosilactobacillus mucosae</name>
    <name type="common">Lactobacillus mucosae</name>
    <dbReference type="NCBI Taxonomy" id="97478"/>
    <lineage>
        <taxon>Bacteria</taxon>
        <taxon>Bacillati</taxon>
        <taxon>Bacillota</taxon>
        <taxon>Bacilli</taxon>
        <taxon>Lactobacillales</taxon>
        <taxon>Lactobacillaceae</taxon>
        <taxon>Limosilactobacillus</taxon>
    </lineage>
</organism>
<dbReference type="InterPro" id="IPR055247">
    <property type="entry name" value="InsJ-like_HTH"/>
</dbReference>
<dbReference type="RefSeq" id="WP_272209255.1">
    <property type="nucleotide sequence ID" value="NZ_JAQOMV010000031.1"/>
</dbReference>
<accession>A0AAJ1HSS2</accession>
<dbReference type="Gene3D" id="3.30.420.10">
    <property type="entry name" value="Ribonuclease H-like superfamily/Ribonuclease H"/>
    <property type="match status" value="1"/>
</dbReference>
<evidence type="ECO:0000256" key="1">
    <source>
        <dbReference type="ARBA" id="ARBA00002286"/>
    </source>
</evidence>
<dbReference type="InterPro" id="IPR012337">
    <property type="entry name" value="RNaseH-like_sf"/>
</dbReference>
<feature type="coiled-coil region" evidence="2">
    <location>
        <begin position="67"/>
        <end position="94"/>
    </location>
</feature>
<dbReference type="InterPro" id="IPR048020">
    <property type="entry name" value="Transpos_IS3"/>
</dbReference>
<dbReference type="Pfam" id="PF00665">
    <property type="entry name" value="rve"/>
    <property type="match status" value="1"/>
</dbReference>
<dbReference type="PANTHER" id="PTHR46889">
    <property type="entry name" value="TRANSPOSASE INSF FOR INSERTION SEQUENCE IS3B-RELATED"/>
    <property type="match status" value="1"/>
</dbReference>
<dbReference type="EMBL" id="JAQONE010000023">
    <property type="protein sequence ID" value="MDC2830086.1"/>
    <property type="molecule type" value="Genomic_DNA"/>
</dbReference>
<evidence type="ECO:0000313" key="4">
    <source>
        <dbReference type="EMBL" id="MDC2830086.1"/>
    </source>
</evidence>
<dbReference type="NCBIfam" id="NF033516">
    <property type="entry name" value="transpos_IS3"/>
    <property type="match status" value="1"/>
</dbReference>